<sequence>MPYRGRLKRLGSDSLQLRRKLNFEGGAPLQSTRFFYNTVRTYMHLTREVHEPNPGDRNETSIFESIV</sequence>
<proteinExistence type="predicted"/>
<protein>
    <submittedName>
        <fullName evidence="1">Uncharacterized protein</fullName>
    </submittedName>
</protein>
<evidence type="ECO:0000313" key="2">
    <source>
        <dbReference type="Proteomes" id="UP000024635"/>
    </source>
</evidence>
<keyword evidence="2" id="KW-1185">Reference proteome</keyword>
<organism evidence="1 2">
    <name type="scientific">Ancylostoma ceylanicum</name>
    <dbReference type="NCBI Taxonomy" id="53326"/>
    <lineage>
        <taxon>Eukaryota</taxon>
        <taxon>Metazoa</taxon>
        <taxon>Ecdysozoa</taxon>
        <taxon>Nematoda</taxon>
        <taxon>Chromadorea</taxon>
        <taxon>Rhabditida</taxon>
        <taxon>Rhabditina</taxon>
        <taxon>Rhabditomorpha</taxon>
        <taxon>Strongyloidea</taxon>
        <taxon>Ancylostomatidae</taxon>
        <taxon>Ancylostomatinae</taxon>
        <taxon>Ancylostoma</taxon>
    </lineage>
</organism>
<dbReference type="AlphaFoldDB" id="A0A016VRR5"/>
<comment type="caution">
    <text evidence="1">The sequence shown here is derived from an EMBL/GenBank/DDBJ whole genome shotgun (WGS) entry which is preliminary data.</text>
</comment>
<dbReference type="EMBL" id="JARK01001342">
    <property type="protein sequence ID" value="EYC29742.1"/>
    <property type="molecule type" value="Genomic_DNA"/>
</dbReference>
<name>A0A016VRR5_9BILA</name>
<evidence type="ECO:0000313" key="1">
    <source>
        <dbReference type="EMBL" id="EYC29742.1"/>
    </source>
</evidence>
<accession>A0A016VRR5</accession>
<reference evidence="2" key="1">
    <citation type="journal article" date="2015" name="Nat. Genet.">
        <title>The genome and transcriptome of the zoonotic hookworm Ancylostoma ceylanicum identify infection-specific gene families.</title>
        <authorList>
            <person name="Schwarz E.M."/>
            <person name="Hu Y."/>
            <person name="Antoshechkin I."/>
            <person name="Miller M.M."/>
            <person name="Sternberg P.W."/>
            <person name="Aroian R.V."/>
        </authorList>
    </citation>
    <scope>NUCLEOTIDE SEQUENCE</scope>
    <source>
        <strain evidence="2">HY135</strain>
    </source>
</reference>
<gene>
    <name evidence="1" type="primary">Acey_s0006.g3155</name>
    <name evidence="1" type="ORF">Y032_0006g3155</name>
</gene>
<dbReference type="Proteomes" id="UP000024635">
    <property type="component" value="Unassembled WGS sequence"/>
</dbReference>